<gene>
    <name evidence="1" type="ORF">GMARGA_LOCUS42254</name>
</gene>
<accession>A0ABN7XDT4</accession>
<proteinExistence type="predicted"/>
<feature type="non-terminal residue" evidence="1">
    <location>
        <position position="183"/>
    </location>
</feature>
<comment type="caution">
    <text evidence="1">The sequence shown here is derived from an EMBL/GenBank/DDBJ whole genome shotgun (WGS) entry which is preliminary data.</text>
</comment>
<dbReference type="Proteomes" id="UP000789901">
    <property type="component" value="Unassembled WGS sequence"/>
</dbReference>
<protein>
    <submittedName>
        <fullName evidence="1">43569_t:CDS:1</fullName>
    </submittedName>
</protein>
<evidence type="ECO:0000313" key="2">
    <source>
        <dbReference type="Proteomes" id="UP000789901"/>
    </source>
</evidence>
<evidence type="ECO:0000313" key="1">
    <source>
        <dbReference type="EMBL" id="CAG8853433.1"/>
    </source>
</evidence>
<dbReference type="EMBL" id="CAJVQB010124054">
    <property type="protein sequence ID" value="CAG8853433.1"/>
    <property type="molecule type" value="Genomic_DNA"/>
</dbReference>
<organism evidence="1 2">
    <name type="scientific">Gigaspora margarita</name>
    <dbReference type="NCBI Taxonomy" id="4874"/>
    <lineage>
        <taxon>Eukaryota</taxon>
        <taxon>Fungi</taxon>
        <taxon>Fungi incertae sedis</taxon>
        <taxon>Mucoromycota</taxon>
        <taxon>Glomeromycotina</taxon>
        <taxon>Glomeromycetes</taxon>
        <taxon>Diversisporales</taxon>
        <taxon>Gigasporaceae</taxon>
        <taxon>Gigaspora</taxon>
    </lineage>
</organism>
<keyword evidence="2" id="KW-1185">Reference proteome</keyword>
<feature type="non-terminal residue" evidence="1">
    <location>
        <position position="1"/>
    </location>
</feature>
<sequence length="183" mass="21494">DIFKTSTELYLKRIHGLILPLKPNISPLNPCKLLTIPNFKEYDGKIWYDYFKDVEQVCKQTKIDSDWLEIFSIYNYANTIIQQTKDKQFTFETDREKNQITMFKDSVPVSASQDQAKRAELQRKKNCFISMKILIETAEQENISNEEVLQKLSGIGVTIHYLSRVKNTMFTEVVKELLEEIKK</sequence>
<reference evidence="1 2" key="1">
    <citation type="submission" date="2021-06" db="EMBL/GenBank/DDBJ databases">
        <authorList>
            <person name="Kallberg Y."/>
            <person name="Tangrot J."/>
            <person name="Rosling A."/>
        </authorList>
    </citation>
    <scope>NUCLEOTIDE SEQUENCE [LARGE SCALE GENOMIC DNA]</scope>
    <source>
        <strain evidence="1 2">120-4 pot B 10/14</strain>
    </source>
</reference>
<name>A0ABN7XDT4_GIGMA</name>